<sequence>MPSPTDEEIAYMVPAPGESGYKAPYSRWKEGVQISVIVVTSHQSAPCLSKAINDIRIQVEAVRQEIPALAGLADPTVVEAVPAHVPPSTIVLALPTNDAKIGGDLTRFAEHQRDDAKLFEIDNSVTSSHGFTPKPGSPFLPVVRTLEHVSLVAIETDHIVSVYDWHMNARGIDLYSDDECQRRPWGQDLIYALGAYNFDIPMGSRGLRLYIGDEKRYPVSRHYYDRLFLRTLYSLNADIGIDEFRRAFRKALKSANPP</sequence>
<dbReference type="Proteomes" id="UP000190092">
    <property type="component" value="Unassembled WGS sequence"/>
</dbReference>
<name>A0A1T4RM72_9HYPH</name>
<dbReference type="EMBL" id="FUWJ01000005">
    <property type="protein sequence ID" value="SKA16997.1"/>
    <property type="molecule type" value="Genomic_DNA"/>
</dbReference>
<dbReference type="AlphaFoldDB" id="A0A1T4RM72"/>
<gene>
    <name evidence="1" type="ORF">SAMN02745126_03935</name>
</gene>
<proteinExistence type="predicted"/>
<evidence type="ECO:0000313" key="2">
    <source>
        <dbReference type="Proteomes" id="UP000190092"/>
    </source>
</evidence>
<organism evidence="1 2">
    <name type="scientific">Enhydrobacter aerosaccus</name>
    <dbReference type="NCBI Taxonomy" id="225324"/>
    <lineage>
        <taxon>Bacteria</taxon>
        <taxon>Pseudomonadati</taxon>
        <taxon>Pseudomonadota</taxon>
        <taxon>Alphaproteobacteria</taxon>
        <taxon>Hyphomicrobiales</taxon>
        <taxon>Enhydrobacter</taxon>
    </lineage>
</organism>
<evidence type="ECO:0000313" key="1">
    <source>
        <dbReference type="EMBL" id="SKA16997.1"/>
    </source>
</evidence>
<accession>A0A1T4RM72</accession>
<keyword evidence="2" id="KW-1185">Reference proteome</keyword>
<protein>
    <submittedName>
        <fullName evidence="1">Uncharacterized protein</fullName>
    </submittedName>
</protein>
<reference evidence="2" key="1">
    <citation type="submission" date="2017-02" db="EMBL/GenBank/DDBJ databases">
        <authorList>
            <person name="Varghese N."/>
            <person name="Submissions S."/>
        </authorList>
    </citation>
    <scope>NUCLEOTIDE SEQUENCE [LARGE SCALE GENOMIC DNA]</scope>
    <source>
        <strain evidence="2">ATCC 27094</strain>
    </source>
</reference>